<dbReference type="AlphaFoldDB" id="A0A939GCY0"/>
<evidence type="ECO:0000259" key="1">
    <source>
        <dbReference type="Pfam" id="PF04536"/>
    </source>
</evidence>
<dbReference type="EMBL" id="JAFMYV010000003">
    <property type="protein sequence ID" value="MBO0936664.1"/>
    <property type="molecule type" value="Genomic_DNA"/>
</dbReference>
<evidence type="ECO:0000313" key="3">
    <source>
        <dbReference type="Proteomes" id="UP000664034"/>
    </source>
</evidence>
<dbReference type="PANTHER" id="PTHR30373">
    <property type="entry name" value="UPF0603 PROTEIN YGCG"/>
    <property type="match status" value="1"/>
</dbReference>
<name>A0A939GCY0_9BACT</name>
<gene>
    <name evidence="2" type="ORF">J2I47_08925</name>
</gene>
<proteinExistence type="predicted"/>
<comment type="caution">
    <text evidence="2">The sequence shown here is derived from an EMBL/GenBank/DDBJ whole genome shotgun (WGS) entry which is preliminary data.</text>
</comment>
<dbReference type="InterPro" id="IPR007621">
    <property type="entry name" value="TPM_dom"/>
</dbReference>
<keyword evidence="3" id="KW-1185">Reference proteome</keyword>
<accession>A0A939GCY0</accession>
<dbReference type="Proteomes" id="UP000664034">
    <property type="component" value="Unassembled WGS sequence"/>
</dbReference>
<reference evidence="2" key="1">
    <citation type="submission" date="2021-03" db="EMBL/GenBank/DDBJ databases">
        <title>Fibrella sp. HMF5335 genome sequencing and assembly.</title>
        <authorList>
            <person name="Kang H."/>
            <person name="Kim H."/>
            <person name="Bae S."/>
            <person name="Joh K."/>
        </authorList>
    </citation>
    <scope>NUCLEOTIDE SEQUENCE</scope>
    <source>
        <strain evidence="2">HMF5335</strain>
    </source>
</reference>
<feature type="domain" description="TPM" evidence="1">
    <location>
        <begin position="68"/>
        <end position="191"/>
    </location>
</feature>
<protein>
    <submittedName>
        <fullName evidence="2">TPM domain-containing protein</fullName>
    </submittedName>
</protein>
<organism evidence="2 3">
    <name type="scientific">Fibrella rubiginis</name>
    <dbReference type="NCBI Taxonomy" id="2817060"/>
    <lineage>
        <taxon>Bacteria</taxon>
        <taxon>Pseudomonadati</taxon>
        <taxon>Bacteroidota</taxon>
        <taxon>Cytophagia</taxon>
        <taxon>Cytophagales</taxon>
        <taxon>Spirosomataceae</taxon>
        <taxon>Fibrella</taxon>
    </lineage>
</organism>
<dbReference type="PANTHER" id="PTHR30373:SF2">
    <property type="entry name" value="UPF0603 PROTEIN YGCG"/>
    <property type="match status" value="1"/>
</dbReference>
<dbReference type="Pfam" id="PF04536">
    <property type="entry name" value="TPM_phosphatase"/>
    <property type="match status" value="1"/>
</dbReference>
<sequence length="292" mass="30773">MIFRLADPSAHLVPTPSVPVIHVPSFSRLLRLALFGSWVIGLLLSAPLLAQTVPDDSLPNRPNPPRLVNDLVGMLSPSEVQQLERKLDTYNDSTSTQITIVVVKSTGQYEAADYAFSIGRKWGVGQKGKNNGLVLLWAPGNRKLYIATGYGLEGAIPDAIAKRIISQILAPNFKQQQYFQGLDQATTEIIRRASGEYKADPRDSNGDTSLSDILFWVFIAALVIFFISRRSGGGGRGGSGYRGGGMFLPYTTFSGWGSSSGSWGGGGGDSGGGGFGGFGGGSFGGGGAGGDY</sequence>
<dbReference type="Gene3D" id="3.10.310.50">
    <property type="match status" value="1"/>
</dbReference>
<evidence type="ECO:0000313" key="2">
    <source>
        <dbReference type="EMBL" id="MBO0936664.1"/>
    </source>
</evidence>